<feature type="transmembrane region" description="Helical" evidence="1">
    <location>
        <begin position="103"/>
        <end position="121"/>
    </location>
</feature>
<feature type="transmembrane region" description="Helical" evidence="1">
    <location>
        <begin position="32"/>
        <end position="54"/>
    </location>
</feature>
<dbReference type="Gene3D" id="1.20.1740.10">
    <property type="entry name" value="Amino acid/polyamine transporter I"/>
    <property type="match status" value="1"/>
</dbReference>
<proteinExistence type="predicted"/>
<sequence>MSLSNIIVLIATFAGALIVFWPRLASSIGWKAAITPLASIIGSGFLVLGPILIASYGHSALVVMAGLCLTAYLFGAAIRYNIAALADMPEERQPTTVQQIERISSWVLAVAYIISVAYYLNLLGAFALSLTPFATPFNHNLATSAAFLIILAIGWTRGFTALEWTEQLSVGIKLSIIAGLLAGLIYFFGEKLSADALIINPVGKSGWAGVTLAFGLIITVQGFETSRYLGEEYDAATRVKSMRLAQLVSTAIYIVYIGLIAFVFSTDGMKLTETSIIDEMRVVAPILPALLVVAALAAQFSAAIADTGGSGGLMSELTHGKMSSRHGYLLLTTVGLVLTWFANIFEIINFASRAFALYYGFQALLAALRAYRFGDSHHKIIGFSALALFGLAIAILGDTVQV</sequence>
<organism evidence="2">
    <name type="scientific">hydrothermal vent metagenome</name>
    <dbReference type="NCBI Taxonomy" id="652676"/>
    <lineage>
        <taxon>unclassified sequences</taxon>
        <taxon>metagenomes</taxon>
        <taxon>ecological metagenomes</taxon>
    </lineage>
</organism>
<feature type="transmembrane region" description="Helical" evidence="1">
    <location>
        <begin position="141"/>
        <end position="158"/>
    </location>
</feature>
<feature type="transmembrane region" description="Helical" evidence="1">
    <location>
        <begin position="170"/>
        <end position="189"/>
    </location>
</feature>
<dbReference type="AlphaFoldDB" id="A0A3B0R717"/>
<feature type="transmembrane region" description="Helical" evidence="1">
    <location>
        <begin position="284"/>
        <end position="305"/>
    </location>
</feature>
<accession>A0A3B0R717</accession>
<keyword evidence="1" id="KW-1133">Transmembrane helix</keyword>
<name>A0A3B0R717_9ZZZZ</name>
<keyword evidence="1" id="KW-0812">Transmembrane</keyword>
<keyword evidence="1" id="KW-0472">Membrane</keyword>
<feature type="transmembrane region" description="Helical" evidence="1">
    <location>
        <begin position="326"/>
        <end position="344"/>
    </location>
</feature>
<reference evidence="2" key="1">
    <citation type="submission" date="2018-06" db="EMBL/GenBank/DDBJ databases">
        <authorList>
            <person name="Zhirakovskaya E."/>
        </authorList>
    </citation>
    <scope>NUCLEOTIDE SEQUENCE</scope>
</reference>
<protein>
    <recommendedName>
        <fullName evidence="3">Amino acid permease</fullName>
    </recommendedName>
</protein>
<feature type="transmembrane region" description="Helical" evidence="1">
    <location>
        <begin position="205"/>
        <end position="223"/>
    </location>
</feature>
<evidence type="ECO:0008006" key="3">
    <source>
        <dbReference type="Google" id="ProtNLM"/>
    </source>
</evidence>
<dbReference type="EMBL" id="UOEF01000041">
    <property type="protein sequence ID" value="VAV88282.1"/>
    <property type="molecule type" value="Genomic_DNA"/>
</dbReference>
<feature type="transmembrane region" description="Helical" evidence="1">
    <location>
        <begin position="6"/>
        <end position="25"/>
    </location>
</feature>
<feature type="transmembrane region" description="Helical" evidence="1">
    <location>
        <begin position="244"/>
        <end position="264"/>
    </location>
</feature>
<feature type="transmembrane region" description="Helical" evidence="1">
    <location>
        <begin position="60"/>
        <end position="82"/>
    </location>
</feature>
<evidence type="ECO:0000313" key="2">
    <source>
        <dbReference type="EMBL" id="VAV88282.1"/>
    </source>
</evidence>
<evidence type="ECO:0000256" key="1">
    <source>
        <dbReference type="SAM" id="Phobius"/>
    </source>
</evidence>
<feature type="transmembrane region" description="Helical" evidence="1">
    <location>
        <begin position="350"/>
        <end position="368"/>
    </location>
</feature>
<gene>
    <name evidence="2" type="ORF">MNBD_ALPHA04-41</name>
</gene>
<feature type="transmembrane region" description="Helical" evidence="1">
    <location>
        <begin position="380"/>
        <end position="397"/>
    </location>
</feature>